<evidence type="ECO:0000256" key="1">
    <source>
        <dbReference type="SAM" id="MobiDB-lite"/>
    </source>
</evidence>
<dbReference type="EMBL" id="AOHT01000043">
    <property type="protein sequence ID" value="ELY25759.1"/>
    <property type="molecule type" value="Genomic_DNA"/>
</dbReference>
<dbReference type="PROSITE" id="PS51257">
    <property type="entry name" value="PROKAR_LIPOPROTEIN"/>
    <property type="match status" value="1"/>
</dbReference>
<geneLocation type="plasmid" evidence="2 4">
    <name>pHBOR04</name>
</geneLocation>
<gene>
    <name evidence="2" type="ordered locus">Hbor_37450</name>
    <name evidence="3" type="ORF">C499_12790</name>
</gene>
<dbReference type="Proteomes" id="UP000011585">
    <property type="component" value="Unassembled WGS sequence"/>
</dbReference>
<reference evidence="4" key="1">
    <citation type="journal article" date="2009" name="Stand. Genomic Sci.">
        <title>Complete genome sequence of Halogeometricum borinquense type strain (PR3).</title>
        <authorList>
            <person name="Malfatti S."/>
            <person name="Tindall B.J."/>
            <person name="Schneider S."/>
            <person name="Fahnrich R."/>
            <person name="Lapidus A."/>
            <person name="Labuttii K."/>
            <person name="Copeland A."/>
            <person name="Glavina Del Rio T."/>
            <person name="Nolan M."/>
            <person name="Chen F."/>
            <person name="Lucas S."/>
            <person name="Tice H."/>
            <person name="Cheng J.F."/>
            <person name="Bruce D."/>
            <person name="Goodwin L."/>
            <person name="Pitluck S."/>
            <person name="Anderson I."/>
            <person name="Pati A."/>
            <person name="Ivanova N."/>
            <person name="Mavromatis K."/>
            <person name="Chen A."/>
            <person name="Palaniappan K."/>
            <person name="D'haeseleer P."/>
            <person name="Goker M."/>
            <person name="Bristow J."/>
            <person name="Eisen J.A."/>
            <person name="Markowitz V."/>
            <person name="Hugenholtz P."/>
            <person name="Kyrpides N.C."/>
            <person name="Klenk H.P."/>
            <person name="Chain P."/>
        </authorList>
    </citation>
    <scope>NUCLEOTIDE SEQUENCE [LARGE SCALE GENOMIC DNA]</scope>
    <source>
        <strain evidence="4">ATCC 700274 / DSM 11551 / JCM 10706 / KCTC 4070 / PR3</strain>
        <plasmid evidence="4">pHBOR04</plasmid>
    </source>
</reference>
<dbReference type="AlphaFoldDB" id="E4NWN1"/>
<dbReference type="KEGG" id="hbo:Hbor_37450"/>
<reference evidence="2" key="2">
    <citation type="submission" date="2009-08" db="EMBL/GenBank/DDBJ databases">
        <title>The complete plasmid4 of Halogeometricum borinquense DSM 11551.</title>
        <authorList>
            <consortium name="US DOE Joint Genome Institute (JGI-PGF)"/>
            <person name="Lucas S."/>
            <person name="Copeland A."/>
            <person name="Lapidus A."/>
            <person name="Glavina del Rio T."/>
            <person name="Dalin E."/>
            <person name="Tice H."/>
            <person name="Bruce D."/>
            <person name="Goodwin L."/>
            <person name="Pitluck S."/>
            <person name="Kyrpides N."/>
            <person name="Mavromatis K."/>
            <person name="Mikhailova N."/>
            <person name="Anderson I."/>
            <person name="Brettin T."/>
            <person name="Detter J.C."/>
            <person name="Han C."/>
            <person name="Larimer F."/>
            <person name="Land M."/>
            <person name="Hauser L."/>
            <person name="Markowitz V."/>
            <person name="Cheng J.-F."/>
            <person name="Hugenholtz P."/>
            <person name="Woyke T."/>
            <person name="Wu D."/>
            <person name="Tindal B."/>
            <person name="Klenk H.-P."/>
            <person name="Eisen J.A."/>
        </authorList>
    </citation>
    <scope>NUCLEOTIDE SEQUENCE</scope>
    <source>
        <strain evidence="2">PR 3</strain>
        <plasmid evidence="2">pHBOR04</plasmid>
    </source>
</reference>
<evidence type="ECO:0000313" key="5">
    <source>
        <dbReference type="Proteomes" id="UP000011585"/>
    </source>
</evidence>
<dbReference type="RefSeq" id="WP_006055865.1">
    <property type="nucleotide sequence ID" value="NC_014732.1"/>
</dbReference>
<dbReference type="HOGENOM" id="CLU_1792056_0_0_2"/>
<protein>
    <submittedName>
        <fullName evidence="2">Uncharacterized protein</fullName>
    </submittedName>
</protein>
<feature type="region of interest" description="Disordered" evidence="1">
    <location>
        <begin position="22"/>
        <end position="44"/>
    </location>
</feature>
<accession>E4NWN1</accession>
<proteinExistence type="predicted"/>
<reference evidence="3 5" key="3">
    <citation type="journal article" date="2014" name="PLoS Genet.">
        <title>Phylogenetically driven sequencing of extremely halophilic archaea reveals strategies for static and dynamic osmo-response.</title>
        <authorList>
            <person name="Becker E.A."/>
            <person name="Seitzer P.M."/>
            <person name="Tritt A."/>
            <person name="Larsen D."/>
            <person name="Krusor M."/>
            <person name="Yao A.I."/>
            <person name="Wu D."/>
            <person name="Madern D."/>
            <person name="Eisen J.A."/>
            <person name="Darling A.E."/>
            <person name="Facciotti M.T."/>
        </authorList>
    </citation>
    <scope>NUCLEOTIDE SEQUENCE [LARGE SCALE GENOMIC DNA]</scope>
    <source>
        <strain evidence="3 5">DSM 11551</strain>
    </source>
</reference>
<keyword evidence="2" id="KW-0614">Plasmid</keyword>
<evidence type="ECO:0000313" key="2">
    <source>
        <dbReference type="EMBL" id="ADQ69451.1"/>
    </source>
</evidence>
<dbReference type="EMBL" id="CP001694">
    <property type="protein sequence ID" value="ADQ69451.1"/>
    <property type="molecule type" value="Genomic_DNA"/>
</dbReference>
<keyword evidence="4" id="KW-1185">Reference proteome</keyword>
<sequence length="144" mass="15791">MQRRTFVASSVGVLASIAGCTSGRSTDRENAITTTPSTEADQPTADKQITVVTEETDPIEESFIQANIVENESQISETETVYRYRDAEVQALAEVQSAVREAGENSDTFGGGSISSQEQMERVAGIDYVRYQDYIVRVSIVRLD</sequence>
<organism evidence="2 4">
    <name type="scientific">Halogeometricum borinquense (strain ATCC 700274 / DSM 11551 / JCM 10706 / KCTC 4070 / PR3)</name>
    <dbReference type="NCBI Taxonomy" id="469382"/>
    <lineage>
        <taxon>Archaea</taxon>
        <taxon>Methanobacteriati</taxon>
        <taxon>Methanobacteriota</taxon>
        <taxon>Stenosarchaea group</taxon>
        <taxon>Halobacteria</taxon>
        <taxon>Halobacteriales</taxon>
        <taxon>Haloferacaceae</taxon>
        <taxon>Halogeometricum</taxon>
    </lineage>
</organism>
<evidence type="ECO:0000313" key="4">
    <source>
        <dbReference type="Proteomes" id="UP000006663"/>
    </source>
</evidence>
<dbReference type="GeneID" id="9989377"/>
<dbReference type="Proteomes" id="UP000006663">
    <property type="component" value="Plasmid pHBOR04"/>
</dbReference>
<evidence type="ECO:0000313" key="3">
    <source>
        <dbReference type="EMBL" id="ELY25759.1"/>
    </source>
</evidence>
<name>E4NWN1_HALBP</name>
<feature type="compositionally biased region" description="Polar residues" evidence="1">
    <location>
        <begin position="31"/>
        <end position="44"/>
    </location>
</feature>